<reference evidence="7" key="1">
    <citation type="submission" date="2009-02" db="EMBL/GenBank/DDBJ databases">
        <title>Annotation of Streptomyces viridochromogenes strain DSM 40736.</title>
        <authorList>
            <consortium name="The Broad Institute Genome Sequencing Platform"/>
            <consortium name="Broad Institute Microbial Sequencing Center"/>
            <person name="Fischbach M."/>
            <person name="Godfrey P."/>
            <person name="Ward D."/>
            <person name="Young S."/>
            <person name="Zeng Q."/>
            <person name="Koehrsen M."/>
            <person name="Alvarado L."/>
            <person name="Berlin A.M."/>
            <person name="Bochicchio J."/>
            <person name="Borenstein D."/>
            <person name="Chapman S.B."/>
            <person name="Chen Z."/>
            <person name="Engels R."/>
            <person name="Freedman E."/>
            <person name="Gellesch M."/>
            <person name="Goldberg J."/>
            <person name="Griggs A."/>
            <person name="Gujja S."/>
            <person name="Heilman E.R."/>
            <person name="Heiman D.I."/>
            <person name="Hepburn T.A."/>
            <person name="Howarth C."/>
            <person name="Jen D."/>
            <person name="Larson L."/>
            <person name="Lewis B."/>
            <person name="Mehta T."/>
            <person name="Park D."/>
            <person name="Pearson M."/>
            <person name="Richards J."/>
            <person name="Roberts A."/>
            <person name="Saif S."/>
            <person name="Shea T.D."/>
            <person name="Shenoy N."/>
            <person name="Sisk P."/>
            <person name="Stolte C."/>
            <person name="Sykes S.N."/>
            <person name="Thomson T."/>
            <person name="Walk T."/>
            <person name="White J."/>
            <person name="Yandava C."/>
            <person name="Straight P."/>
            <person name="Clardy J."/>
            <person name="Hung D."/>
            <person name="Kolter R."/>
            <person name="Mekalanos J."/>
            <person name="Walker S."/>
            <person name="Walsh C.T."/>
            <person name="Wieland-Brown L.C."/>
            <person name="Haas B."/>
            <person name="Nusbaum C."/>
            <person name="Birren B."/>
        </authorList>
    </citation>
    <scope>NUCLEOTIDE SEQUENCE [LARGE SCALE GENOMIC DNA]</scope>
    <source>
        <strain evidence="7">DSM 40736 / JCM 4977 / BCRC 1201 / Tue 494</strain>
    </source>
</reference>
<dbReference type="eggNOG" id="COG0508">
    <property type="taxonomic scope" value="Bacteria"/>
</dbReference>
<evidence type="ECO:0000256" key="3">
    <source>
        <dbReference type="ARBA" id="ARBA00023315"/>
    </source>
</evidence>
<keyword evidence="3" id="KW-0012">Acyltransferase</keyword>
<dbReference type="HOGENOM" id="CLU_589143_0_0_11"/>
<feature type="compositionally biased region" description="Gly residues" evidence="4">
    <location>
        <begin position="121"/>
        <end position="132"/>
    </location>
</feature>
<feature type="region of interest" description="Disordered" evidence="4">
    <location>
        <begin position="62"/>
        <end position="139"/>
    </location>
</feature>
<sequence length="464" mass="48879">MWSGRTAAGNGRADGDAPVDGFGHGGSPRCGPLPRRRTDALPSAHGGAPALCVAIRRIRNVGRGRGPRDSTEPCGRHWHPENRRSHRSAAPRRWGETRRRCPDGRVPVQLAQPRGRQTAGTQGGSDADGGQGLPPSSKHVAPDVLQDCCAVVDGLGGRGRVPLRRAQGGRRGELGGIEFAVGRQRECVQCGDRCGEHVLGEEGHGPFAHRGGVACGRQGHAGVDAGGCGVGGVIAVDRHRGSPYVRVFQPDGADLIEFDAEAANLDPAVDAAEVFQAAVRVHSHLRRREVERCGLGETDDDMPGGDIAGEVPVTAAEKFVRGQRDTPAVTIWADTETDGLLAARATLRTGLMPLLARACMDALAAFPQLNSPVDADRQEVVRLPPAHLGFAAQTDHGLVVPVVRDAAGLCLDDIGTELRRLTALARSGTLPSDHLTGGTFTLDNYGGFEVDGAPRRSSTTPRPR</sequence>
<evidence type="ECO:0000313" key="7">
    <source>
        <dbReference type="Proteomes" id="UP000004184"/>
    </source>
</evidence>
<feature type="compositionally biased region" description="Basic and acidic residues" evidence="4">
    <location>
        <begin position="66"/>
        <end position="83"/>
    </location>
</feature>
<dbReference type="InterPro" id="IPR023213">
    <property type="entry name" value="CAT-like_dom_sf"/>
</dbReference>
<dbReference type="PANTHER" id="PTHR43178:SF5">
    <property type="entry name" value="LIPOAMIDE ACYLTRANSFERASE COMPONENT OF BRANCHED-CHAIN ALPHA-KETO ACID DEHYDROGENASE COMPLEX, MITOCHONDRIAL"/>
    <property type="match status" value="1"/>
</dbReference>
<proteinExistence type="predicted"/>
<evidence type="ECO:0000256" key="2">
    <source>
        <dbReference type="ARBA" id="ARBA00022679"/>
    </source>
</evidence>
<protein>
    <recommendedName>
        <fullName evidence="5">2-oxoacid dehydrogenase acyltransferase catalytic domain-containing protein</fullName>
    </recommendedName>
</protein>
<feature type="region of interest" description="Disordered" evidence="4">
    <location>
        <begin position="1"/>
        <end position="46"/>
    </location>
</feature>
<keyword evidence="2" id="KW-0808">Transferase</keyword>
<dbReference type="AlphaFoldDB" id="D9XBL9"/>
<dbReference type="EMBL" id="GG657757">
    <property type="protein sequence ID" value="EFL36573.1"/>
    <property type="molecule type" value="Genomic_DNA"/>
</dbReference>
<feature type="compositionally biased region" description="Basic and acidic residues" evidence="4">
    <location>
        <begin position="93"/>
        <end position="103"/>
    </location>
</feature>
<dbReference type="STRING" id="591159.SSQG_07090"/>
<dbReference type="SUPFAM" id="SSF52777">
    <property type="entry name" value="CoA-dependent acyltransferases"/>
    <property type="match status" value="1"/>
</dbReference>
<evidence type="ECO:0000256" key="1">
    <source>
        <dbReference type="ARBA" id="ARBA00001938"/>
    </source>
</evidence>
<dbReference type="GO" id="GO:0031405">
    <property type="term" value="F:lipoic acid binding"/>
    <property type="evidence" value="ECO:0007669"/>
    <property type="project" value="TreeGrafter"/>
</dbReference>
<dbReference type="PANTHER" id="PTHR43178">
    <property type="entry name" value="DIHYDROLIPOAMIDE ACETYLTRANSFERASE COMPONENT OF PYRUVATE DEHYDROGENASE COMPLEX"/>
    <property type="match status" value="1"/>
</dbReference>
<dbReference type="GO" id="GO:0016407">
    <property type="term" value="F:acetyltransferase activity"/>
    <property type="evidence" value="ECO:0007669"/>
    <property type="project" value="TreeGrafter"/>
</dbReference>
<gene>
    <name evidence="6" type="ORF">SSQG_07090</name>
</gene>
<evidence type="ECO:0000313" key="6">
    <source>
        <dbReference type="EMBL" id="EFL36573.1"/>
    </source>
</evidence>
<dbReference type="Pfam" id="PF00198">
    <property type="entry name" value="2-oxoacid_dh"/>
    <property type="match status" value="1"/>
</dbReference>
<dbReference type="Proteomes" id="UP000004184">
    <property type="component" value="Unassembled WGS sequence"/>
</dbReference>
<dbReference type="InterPro" id="IPR001078">
    <property type="entry name" value="2-oxoacid_DH_actylTfrase"/>
</dbReference>
<accession>D9XBL9</accession>
<dbReference type="GO" id="GO:0005737">
    <property type="term" value="C:cytoplasm"/>
    <property type="evidence" value="ECO:0007669"/>
    <property type="project" value="TreeGrafter"/>
</dbReference>
<feature type="domain" description="2-oxoacid dehydrogenase acyltransferase catalytic" evidence="5">
    <location>
        <begin position="315"/>
        <end position="451"/>
    </location>
</feature>
<organism evidence="6 7">
    <name type="scientific">Streptomyces viridochromogenes (strain DSM 40736 / JCM 4977 / BCRC 1201 / Tue 494)</name>
    <dbReference type="NCBI Taxonomy" id="591159"/>
    <lineage>
        <taxon>Bacteria</taxon>
        <taxon>Bacillati</taxon>
        <taxon>Actinomycetota</taxon>
        <taxon>Actinomycetes</taxon>
        <taxon>Kitasatosporales</taxon>
        <taxon>Streptomycetaceae</taxon>
        <taxon>Streptomyces</taxon>
    </lineage>
</organism>
<evidence type="ECO:0000256" key="4">
    <source>
        <dbReference type="SAM" id="MobiDB-lite"/>
    </source>
</evidence>
<dbReference type="Gene3D" id="3.30.559.10">
    <property type="entry name" value="Chloramphenicol acetyltransferase-like domain"/>
    <property type="match status" value="1"/>
</dbReference>
<comment type="cofactor">
    <cofactor evidence="1">
        <name>(R)-lipoate</name>
        <dbReference type="ChEBI" id="CHEBI:83088"/>
    </cofactor>
</comment>
<name>D9XBL9_STRVT</name>
<dbReference type="InterPro" id="IPR050743">
    <property type="entry name" value="2-oxoacid_DH_E2_comp"/>
</dbReference>
<evidence type="ECO:0000259" key="5">
    <source>
        <dbReference type="Pfam" id="PF00198"/>
    </source>
</evidence>
<dbReference type="AntiFam" id="ANF00178">
    <property type="entry name" value="Shadow ORF (opposite dhbF)"/>
</dbReference>
<keyword evidence="7" id="KW-1185">Reference proteome</keyword>